<accession>A0ABW4JWA2</accession>
<dbReference type="Pfam" id="PF00465">
    <property type="entry name" value="Fe-ADH"/>
    <property type="match status" value="1"/>
</dbReference>
<gene>
    <name evidence="7" type="ORF">ACFSC7_07805</name>
</gene>
<dbReference type="Gene3D" id="3.40.50.1970">
    <property type="match status" value="1"/>
</dbReference>
<dbReference type="PROSITE" id="PS00060">
    <property type="entry name" value="ADH_IRON_2"/>
    <property type="match status" value="1"/>
</dbReference>
<feature type="domain" description="Fe-containing alcohol dehydrogenase-like C-terminal" evidence="6">
    <location>
        <begin position="196"/>
        <end position="382"/>
    </location>
</feature>
<dbReference type="Gene3D" id="1.20.1090.10">
    <property type="entry name" value="Dehydroquinate synthase-like - alpha domain"/>
    <property type="match status" value="1"/>
</dbReference>
<dbReference type="InterPro" id="IPR001670">
    <property type="entry name" value="ADH_Fe/GldA"/>
</dbReference>
<evidence type="ECO:0000313" key="8">
    <source>
        <dbReference type="Proteomes" id="UP001597327"/>
    </source>
</evidence>
<comment type="caution">
    <text evidence="7">The sequence shown here is derived from an EMBL/GenBank/DDBJ whole genome shotgun (WGS) entry which is preliminary data.</text>
</comment>
<comment type="similarity">
    <text evidence="2">Belongs to the iron-containing alcohol dehydrogenase family.</text>
</comment>
<dbReference type="PROSITE" id="PS00913">
    <property type="entry name" value="ADH_IRON_1"/>
    <property type="match status" value="1"/>
</dbReference>
<evidence type="ECO:0000256" key="4">
    <source>
        <dbReference type="ARBA" id="ARBA00023027"/>
    </source>
</evidence>
<evidence type="ECO:0000259" key="6">
    <source>
        <dbReference type="Pfam" id="PF25137"/>
    </source>
</evidence>
<dbReference type="PANTHER" id="PTHR11496:SF102">
    <property type="entry name" value="ALCOHOL DEHYDROGENASE 4"/>
    <property type="match status" value="1"/>
</dbReference>
<dbReference type="InterPro" id="IPR039697">
    <property type="entry name" value="Alcohol_dehydrogenase_Fe"/>
</dbReference>
<dbReference type="RefSeq" id="WP_149890846.1">
    <property type="nucleotide sequence ID" value="NZ_JBHUFA010000001.1"/>
</dbReference>
<evidence type="ECO:0000256" key="2">
    <source>
        <dbReference type="ARBA" id="ARBA00007358"/>
    </source>
</evidence>
<dbReference type="EMBL" id="JBHUFA010000001">
    <property type="protein sequence ID" value="MFD1695418.1"/>
    <property type="molecule type" value="Genomic_DNA"/>
</dbReference>
<dbReference type="InterPro" id="IPR056798">
    <property type="entry name" value="ADH_Fe_C"/>
</dbReference>
<evidence type="ECO:0000256" key="3">
    <source>
        <dbReference type="ARBA" id="ARBA00023002"/>
    </source>
</evidence>
<keyword evidence="4" id="KW-0520">NAD</keyword>
<evidence type="ECO:0000256" key="1">
    <source>
        <dbReference type="ARBA" id="ARBA00001962"/>
    </source>
</evidence>
<dbReference type="CDD" id="cd14861">
    <property type="entry name" value="Fe-ADH-like"/>
    <property type="match status" value="1"/>
</dbReference>
<name>A0ABW4JWA2_9HYPH</name>
<evidence type="ECO:0000313" key="7">
    <source>
        <dbReference type="EMBL" id="MFD1695418.1"/>
    </source>
</evidence>
<keyword evidence="8" id="KW-1185">Reference proteome</keyword>
<dbReference type="Pfam" id="PF25137">
    <property type="entry name" value="ADH_Fe_C"/>
    <property type="match status" value="1"/>
</dbReference>
<feature type="domain" description="Alcohol dehydrogenase iron-type/glycerol dehydrogenase GldA" evidence="5">
    <location>
        <begin position="12"/>
        <end position="185"/>
    </location>
</feature>
<keyword evidence="3" id="KW-0560">Oxidoreductase</keyword>
<dbReference type="Proteomes" id="UP001597327">
    <property type="component" value="Unassembled WGS sequence"/>
</dbReference>
<proteinExistence type="inferred from homology"/>
<sequence>MSSLPNVNWSYPTSVRFGVGRIKELPAAVQAAGMSNPLLVTDPGLAGLPMVADAVASLKAAGLGVEVFSNVKPNPIDANIEAGVAAYKMGKHDGVIAFGGGSGLDAGKLIAFMSGQTRPIWDFEDIGDWWTRADPAGIAPIVAVPTTAGTGSEVGRAGVVTNSATHTKKVIFHPKMLPAIVICDPELTAGMPKMITVGTGMDALAHCLEAYSSPFYHPMSQGIALEGMRLVFENLPKVAANGSDLEARGHLMSAAAMGAVAFQKGLGAIHSLSHPVGALYDTHHGMTNAVFMPYVLQFNKPAIEAKFERLAGFLGFQGGYQGVLDAILKLREDLGVPHTLAGLNVDGEKRDLIAEMAIVDPTAGGNPVELTKDGALEIFDKALAGTV</sequence>
<dbReference type="PANTHER" id="PTHR11496">
    <property type="entry name" value="ALCOHOL DEHYDROGENASE"/>
    <property type="match status" value="1"/>
</dbReference>
<dbReference type="InterPro" id="IPR018211">
    <property type="entry name" value="ADH_Fe_CS"/>
</dbReference>
<comment type="cofactor">
    <cofactor evidence="1">
        <name>Fe cation</name>
        <dbReference type="ChEBI" id="CHEBI:24875"/>
    </cofactor>
</comment>
<organism evidence="7 8">
    <name type="scientific">Roseibium aestuarii</name>
    <dbReference type="NCBI Taxonomy" id="2600299"/>
    <lineage>
        <taxon>Bacteria</taxon>
        <taxon>Pseudomonadati</taxon>
        <taxon>Pseudomonadota</taxon>
        <taxon>Alphaproteobacteria</taxon>
        <taxon>Hyphomicrobiales</taxon>
        <taxon>Stappiaceae</taxon>
        <taxon>Roseibium</taxon>
    </lineage>
</organism>
<dbReference type="SUPFAM" id="SSF56796">
    <property type="entry name" value="Dehydroquinate synthase-like"/>
    <property type="match status" value="1"/>
</dbReference>
<protein>
    <submittedName>
        <fullName evidence="7">Iron-containing alcohol dehydrogenase</fullName>
    </submittedName>
</protein>
<evidence type="ECO:0000259" key="5">
    <source>
        <dbReference type="Pfam" id="PF00465"/>
    </source>
</evidence>
<reference evidence="8" key="1">
    <citation type="journal article" date="2019" name="Int. J. Syst. Evol. Microbiol.">
        <title>The Global Catalogue of Microorganisms (GCM) 10K type strain sequencing project: providing services to taxonomists for standard genome sequencing and annotation.</title>
        <authorList>
            <consortium name="The Broad Institute Genomics Platform"/>
            <consortium name="The Broad Institute Genome Sequencing Center for Infectious Disease"/>
            <person name="Wu L."/>
            <person name="Ma J."/>
        </authorList>
    </citation>
    <scope>NUCLEOTIDE SEQUENCE [LARGE SCALE GENOMIC DNA]</scope>
    <source>
        <strain evidence="8">JCM 3369</strain>
    </source>
</reference>